<evidence type="ECO:0000256" key="1">
    <source>
        <dbReference type="ARBA" id="ARBA00022737"/>
    </source>
</evidence>
<organism evidence="3 4">
    <name type="scientific">Mycena sanguinolenta</name>
    <dbReference type="NCBI Taxonomy" id="230812"/>
    <lineage>
        <taxon>Eukaryota</taxon>
        <taxon>Fungi</taxon>
        <taxon>Dikarya</taxon>
        <taxon>Basidiomycota</taxon>
        <taxon>Agaricomycotina</taxon>
        <taxon>Agaricomycetes</taxon>
        <taxon>Agaricomycetidae</taxon>
        <taxon>Agaricales</taxon>
        <taxon>Marasmiineae</taxon>
        <taxon>Mycenaceae</taxon>
        <taxon>Mycena</taxon>
    </lineage>
</organism>
<dbReference type="InterPro" id="IPR027417">
    <property type="entry name" value="P-loop_NTPase"/>
</dbReference>
<sequence length="769" mass="86884">MADDGNVINNYHIGGGRGGAGGEGRNGAGGVGGQGMGIDILHRAATLEAVHDSADSFMEPKCHPKTRTQMLKDLRKWALDPCPKTSILWLYGPAGAGKTAIMRTLATQLHDDTRLGGCFFFKRSHVTRSNARTLFTTIAYQLALNVESLRTPISEVVEKNPLIVGLSIRTQMQQLISEPCRAHEDRQSLVIVIDGLDECDGHAFQGEILRAILDPSSNHPICFRFIIASRPEAHIREMFDSPVHSGRYHSVNVKQSFDDVRKYLCDEFSRIHREHYTMAKIPLPWPTPDILQKLVENSSGHFIYASTIIKFIDDKSYRPTERLEMVQDPNSSGSESAFDTLDQLYRTILCSATRQSQLIPILCAIVYFELGVSEIDQFFGFTEGETRLLLRGLHSVLQLWSDDRREIHSHHASFVDFLKNPDRSGNFCVGTLNRRIGLAQSLLQFYASLFQRNEIRCLSRLIDFIVSLPPSNAVAELFPLIASVNPHYIFRPAYLSNVDLASITSWLKNNPSAPTDVIQLWEDYAFMFSIEWPTEGVSVQYIVSPSPELLRILVSLGFLRLYELPTTLDLTWTDLRATLCRLGPSFVGDEHTLPVHQQQTTSPWAARDVALQLIRKMVKNHNDTNGGANPSASRDAVWMYNAYSYIHNLKEAYTQFQHGLGINISSLVRLSPPCPVLYRELWSIPPSEIWSTWVSDKLIHHVSKWLKTFPDSTTDLITFWQQAAPDPKLCHISPYNPGWITESDWRDGVRSYNDMIVRLHLPNSLKIIT</sequence>
<evidence type="ECO:0000259" key="2">
    <source>
        <dbReference type="PROSITE" id="PS50837"/>
    </source>
</evidence>
<dbReference type="Proteomes" id="UP000623467">
    <property type="component" value="Unassembled WGS sequence"/>
</dbReference>
<dbReference type="PANTHER" id="PTHR10039">
    <property type="entry name" value="AMELOGENIN"/>
    <property type="match status" value="1"/>
</dbReference>
<gene>
    <name evidence="3" type="ORF">MSAN_00497000</name>
</gene>
<evidence type="ECO:0000313" key="3">
    <source>
        <dbReference type="EMBL" id="KAF7372907.1"/>
    </source>
</evidence>
<dbReference type="PANTHER" id="PTHR10039:SF17">
    <property type="entry name" value="FUNGAL STAND N-TERMINAL GOODBYE DOMAIN-CONTAINING PROTEIN-RELATED"/>
    <property type="match status" value="1"/>
</dbReference>
<dbReference type="PROSITE" id="PS50837">
    <property type="entry name" value="NACHT"/>
    <property type="match status" value="1"/>
</dbReference>
<name>A0A8H6Z8T8_9AGAR</name>
<dbReference type="SUPFAM" id="SSF52540">
    <property type="entry name" value="P-loop containing nucleoside triphosphate hydrolases"/>
    <property type="match status" value="1"/>
</dbReference>
<dbReference type="OrthoDB" id="4760524at2759"/>
<dbReference type="InterPro" id="IPR007111">
    <property type="entry name" value="NACHT_NTPase"/>
</dbReference>
<dbReference type="Gene3D" id="3.40.50.300">
    <property type="entry name" value="P-loop containing nucleotide triphosphate hydrolases"/>
    <property type="match status" value="1"/>
</dbReference>
<proteinExistence type="predicted"/>
<feature type="domain" description="NACHT" evidence="2">
    <location>
        <begin position="86"/>
        <end position="233"/>
    </location>
</feature>
<keyword evidence="1" id="KW-0677">Repeat</keyword>
<protein>
    <submittedName>
        <fullName evidence="3">Putative nwd2 protein</fullName>
    </submittedName>
</protein>
<dbReference type="EMBL" id="JACAZH010000003">
    <property type="protein sequence ID" value="KAF7372907.1"/>
    <property type="molecule type" value="Genomic_DNA"/>
</dbReference>
<accession>A0A8H6Z8T8</accession>
<reference evidence="3" key="1">
    <citation type="submission" date="2020-05" db="EMBL/GenBank/DDBJ databases">
        <title>Mycena genomes resolve the evolution of fungal bioluminescence.</title>
        <authorList>
            <person name="Tsai I.J."/>
        </authorList>
    </citation>
    <scope>NUCLEOTIDE SEQUENCE</scope>
    <source>
        <strain evidence="3">160909Yilan</strain>
    </source>
</reference>
<evidence type="ECO:0000313" key="4">
    <source>
        <dbReference type="Proteomes" id="UP000623467"/>
    </source>
</evidence>
<dbReference type="Pfam" id="PF24883">
    <property type="entry name" value="NPHP3_N"/>
    <property type="match status" value="1"/>
</dbReference>
<keyword evidence="4" id="KW-1185">Reference proteome</keyword>
<dbReference type="InterPro" id="IPR056884">
    <property type="entry name" value="NPHP3-like_N"/>
</dbReference>
<dbReference type="AlphaFoldDB" id="A0A8H6Z8T8"/>
<comment type="caution">
    <text evidence="3">The sequence shown here is derived from an EMBL/GenBank/DDBJ whole genome shotgun (WGS) entry which is preliminary data.</text>
</comment>